<dbReference type="CDD" id="cd02440">
    <property type="entry name" value="AdoMet_MTases"/>
    <property type="match status" value="1"/>
</dbReference>
<dbReference type="NCBIfam" id="TIGR00537">
    <property type="entry name" value="hemK_rel_arch"/>
    <property type="match status" value="1"/>
</dbReference>
<dbReference type="SUPFAM" id="SSF53335">
    <property type="entry name" value="S-adenosyl-L-methionine-dependent methyltransferases"/>
    <property type="match status" value="1"/>
</dbReference>
<dbReference type="InterPro" id="IPR029063">
    <property type="entry name" value="SAM-dependent_MTases_sf"/>
</dbReference>
<protein>
    <submittedName>
        <fullName evidence="4">Methylase</fullName>
    </submittedName>
</protein>
<evidence type="ECO:0000313" key="4">
    <source>
        <dbReference type="EMBL" id="MCZ0860708.1"/>
    </source>
</evidence>
<sequence>MKPDTSQIYFPAEDTHLLIRAALAEVKESDRVLEIGTGSGAVAKAVMAIAPQTAATEINPHAAAYAAAEGVPVIRGNLLDPICGEFDLILFNAPYLPTVPEERMDDWLEFALDGGETGREVIEWFLPAAVDRLTAFGRILLLVSSATGVPELLALCKQYQMIGIVADSERMEDGEELYVLRISRDLCCMGDNSNPNRKDKLSGTPLCWYDNAKN</sequence>
<dbReference type="Gene3D" id="3.40.50.150">
    <property type="entry name" value="Vaccinia Virus protein VP39"/>
    <property type="match status" value="1"/>
</dbReference>
<comment type="caution">
    <text evidence="4">The sequence shown here is derived from an EMBL/GenBank/DDBJ whole genome shotgun (WGS) entry which is preliminary data.</text>
</comment>
<dbReference type="GO" id="GO:0008168">
    <property type="term" value="F:methyltransferase activity"/>
    <property type="evidence" value="ECO:0007669"/>
    <property type="project" value="UniProtKB-KW"/>
</dbReference>
<dbReference type="EMBL" id="JAPTGB010000010">
    <property type="protein sequence ID" value="MCZ0860708.1"/>
    <property type="molecule type" value="Genomic_DNA"/>
</dbReference>
<dbReference type="GO" id="GO:0032259">
    <property type="term" value="P:methylation"/>
    <property type="evidence" value="ECO:0007669"/>
    <property type="project" value="UniProtKB-KW"/>
</dbReference>
<gene>
    <name evidence="4" type="ORF">O0S10_05610</name>
</gene>
<dbReference type="PANTHER" id="PTHR45875:SF1">
    <property type="entry name" value="METHYLTRANSFERASE N6AMT1"/>
    <property type="match status" value="1"/>
</dbReference>
<evidence type="ECO:0000256" key="2">
    <source>
        <dbReference type="ARBA" id="ARBA00022679"/>
    </source>
</evidence>
<accession>A0ABT4IG46</accession>
<dbReference type="PANTHER" id="PTHR45875">
    <property type="entry name" value="METHYLTRANSFERASE N6AMT1"/>
    <property type="match status" value="1"/>
</dbReference>
<keyword evidence="5" id="KW-1185">Reference proteome</keyword>
<evidence type="ECO:0000313" key="5">
    <source>
        <dbReference type="Proteomes" id="UP001141422"/>
    </source>
</evidence>
<evidence type="ECO:0000256" key="1">
    <source>
        <dbReference type="ARBA" id="ARBA00022603"/>
    </source>
</evidence>
<keyword evidence="3" id="KW-0949">S-adenosyl-L-methionine</keyword>
<keyword evidence="2" id="KW-0808">Transferase</keyword>
<reference evidence="4" key="1">
    <citation type="submission" date="2022-12" db="EMBL/GenBank/DDBJ databases">
        <title>Isolation and characterisation of novel Methanocorpusculum spp. from native Australian herbivores indicates the genus is ancestrally host-associated.</title>
        <authorList>
            <person name="Volmer J.G."/>
            <person name="Soo R.M."/>
            <person name="Evans P.N."/>
            <person name="Hoedt E.C."/>
            <person name="Astorga Alsina A.L."/>
            <person name="Woodcroft B.J."/>
            <person name="Tyson G.W."/>
            <person name="Hugenholtz P."/>
            <person name="Morrison M."/>
        </authorList>
    </citation>
    <scope>NUCLEOTIDE SEQUENCE</scope>
    <source>
        <strain evidence="4">MG</strain>
    </source>
</reference>
<dbReference type="InterPro" id="IPR004557">
    <property type="entry name" value="PrmC-related"/>
</dbReference>
<dbReference type="Proteomes" id="UP001141422">
    <property type="component" value="Unassembled WGS sequence"/>
</dbReference>
<dbReference type="InterPro" id="IPR052190">
    <property type="entry name" value="Euk-Arch_PrmC-MTase"/>
</dbReference>
<proteinExistence type="predicted"/>
<keyword evidence="1 4" id="KW-0489">Methyltransferase</keyword>
<name>A0ABT4IG46_9EURY</name>
<evidence type="ECO:0000256" key="3">
    <source>
        <dbReference type="ARBA" id="ARBA00022691"/>
    </source>
</evidence>
<dbReference type="RefSeq" id="WP_268924917.1">
    <property type="nucleotide sequence ID" value="NZ_JAPTGB010000010.1"/>
</dbReference>
<organism evidence="4 5">
    <name type="scientific">Methanocorpusculum petauri</name>
    <dbReference type="NCBI Taxonomy" id="3002863"/>
    <lineage>
        <taxon>Archaea</taxon>
        <taxon>Methanobacteriati</taxon>
        <taxon>Methanobacteriota</taxon>
        <taxon>Stenosarchaea group</taxon>
        <taxon>Methanomicrobia</taxon>
        <taxon>Methanomicrobiales</taxon>
        <taxon>Methanocorpusculaceae</taxon>
        <taxon>Methanocorpusculum</taxon>
    </lineage>
</organism>